<reference evidence="2 3" key="1">
    <citation type="submission" date="2021-05" db="EMBL/GenBank/DDBJ databases">
        <title>Phylogenetic classification of ten novel species belonging to the genus Bifidobacterium comprising B. colchicus sp. nov., B. abeli sp. nov., B. bicoloris sp. nov., B. guerezis sp. nov., B. rosaliae sp. nov., B. santillanensis sp. nov., B. argentati sp. nov., B. amazzoni sp. nov., B. pluviali sp. nov., and B. pinnaculum sp. nov.</title>
        <authorList>
            <person name="Lugli G.A."/>
            <person name="Ruiz Garcia L."/>
            <person name="Margolles A."/>
            <person name="Ventura M."/>
        </authorList>
    </citation>
    <scope>NUCLEOTIDE SEQUENCE [LARGE SCALE GENOMIC DNA]</scope>
    <source>
        <strain evidence="2 3">82T10</strain>
    </source>
</reference>
<proteinExistence type="predicted"/>
<evidence type="ECO:0000313" key="3">
    <source>
        <dbReference type="Proteomes" id="UP000700815"/>
    </source>
</evidence>
<dbReference type="Pfam" id="PF13552">
    <property type="entry name" value="DUF4127"/>
    <property type="match status" value="1"/>
</dbReference>
<sequence>MVTCVFLLPLDERPCNARYPEMIARSGGIDLVGPSASMLGSKKTPADAERIESLLLEQAANCDVAVVSIDMLVYGGLVPSRIHHIGLDSLIRRLSVLRRLKRINPNLLVFASATVMRAPSYDSDDEEPNYYARYGSDLFRRAYLLDMNRRNGLDKDRRVELDRLEAGRIPESVIRDYEDRRALNLTVNEACLDLVKDGVVDYLVFPQDDSSPYGYTAVAQRRLRAAIETRFGSVPRGRRLVTSYPGSDEVGLTLLSRAVCALRQRTPLIRAHYSSKRGPQIIPLYEDRPMADTLRAHIQACGGLLCEDDEPDIELMVNSPNATMREASESEPHNDRELTAFENAISRYERDGRAVAVCDAAYANGGDPQLVRDLDTQGSLARLSSYAGWNTHGNTLGTALAQAIIADGAHVKADGRNLARRVIEDLLYQTEIRWLAEREAERHGGDYSDVTSCEPIMGEYVRRSLQQAYDRLHLSRDLPYAIRNVRFPWHRLFEVDFDLVLRNGNAESGKRTATAMPAAQNAGDAKGAWNEREYDE</sequence>
<organism evidence="2 3">
    <name type="scientific">Bifidobacterium miconis</name>
    <dbReference type="NCBI Taxonomy" id="2834435"/>
    <lineage>
        <taxon>Bacteria</taxon>
        <taxon>Bacillati</taxon>
        <taxon>Actinomycetota</taxon>
        <taxon>Actinomycetes</taxon>
        <taxon>Bifidobacteriales</taxon>
        <taxon>Bifidobacteriaceae</taxon>
        <taxon>Bifidobacterium</taxon>
    </lineage>
</organism>
<evidence type="ECO:0000256" key="1">
    <source>
        <dbReference type="SAM" id="MobiDB-lite"/>
    </source>
</evidence>
<evidence type="ECO:0000313" key="2">
    <source>
        <dbReference type="EMBL" id="MBW3092064.1"/>
    </source>
</evidence>
<name>A0ABS6WDD2_9BIFI</name>
<gene>
    <name evidence="2" type="ORF">KIH79_03660</name>
</gene>
<dbReference type="RefSeq" id="WP_219058174.1">
    <property type="nucleotide sequence ID" value="NZ_JAHBBH010000006.1"/>
</dbReference>
<comment type="caution">
    <text evidence="2">The sequence shown here is derived from an EMBL/GenBank/DDBJ whole genome shotgun (WGS) entry which is preliminary data.</text>
</comment>
<keyword evidence="3" id="KW-1185">Reference proteome</keyword>
<feature type="region of interest" description="Disordered" evidence="1">
    <location>
        <begin position="510"/>
        <end position="536"/>
    </location>
</feature>
<protein>
    <submittedName>
        <fullName evidence="2">DUF4127 family protein</fullName>
    </submittedName>
</protein>
<dbReference type="EMBL" id="JAHBBH010000006">
    <property type="protein sequence ID" value="MBW3092064.1"/>
    <property type="molecule type" value="Genomic_DNA"/>
</dbReference>
<dbReference type="InterPro" id="IPR025394">
    <property type="entry name" value="DUF4127"/>
</dbReference>
<dbReference type="Proteomes" id="UP000700815">
    <property type="component" value="Unassembled WGS sequence"/>
</dbReference>
<accession>A0ABS6WDD2</accession>